<proteinExistence type="predicted"/>
<dbReference type="Pfam" id="PF04456">
    <property type="entry name" value="DUF503"/>
    <property type="match status" value="1"/>
</dbReference>
<gene>
    <name evidence="1" type="ORF">B6D57_03725</name>
</gene>
<dbReference type="PANTHER" id="PTHR36441">
    <property type="entry name" value="HYPOTHETICAL CYTOSOLIC PROTEIN"/>
    <property type="match status" value="1"/>
</dbReference>
<dbReference type="InterPro" id="IPR036746">
    <property type="entry name" value="TT1725-like_sf"/>
</dbReference>
<accession>A0A1W9S0F5</accession>
<dbReference type="InterPro" id="IPR007546">
    <property type="entry name" value="DUF503"/>
</dbReference>
<dbReference type="EMBL" id="NATQ01000069">
    <property type="protein sequence ID" value="OQX90328.1"/>
    <property type="molecule type" value="Genomic_DNA"/>
</dbReference>
<evidence type="ECO:0000313" key="1">
    <source>
        <dbReference type="EMBL" id="OQX90328.1"/>
    </source>
</evidence>
<name>A0A1W9S0F5_9BACT</name>
<dbReference type="Gene3D" id="3.30.70.1120">
    <property type="entry name" value="TT1725-like"/>
    <property type="match status" value="1"/>
</dbReference>
<dbReference type="Proteomes" id="UP000192611">
    <property type="component" value="Unassembled WGS sequence"/>
</dbReference>
<comment type="caution">
    <text evidence="1">The sequence shown here is derived from an EMBL/GenBank/DDBJ whole genome shotgun (WGS) entry which is preliminary data.</text>
</comment>
<dbReference type="SUPFAM" id="SSF103007">
    <property type="entry name" value="Hypothetical protein TT1725"/>
    <property type="match status" value="1"/>
</dbReference>
<evidence type="ECO:0000313" key="2">
    <source>
        <dbReference type="Proteomes" id="UP000192611"/>
    </source>
</evidence>
<reference evidence="2" key="1">
    <citation type="submission" date="2017-03" db="EMBL/GenBank/DDBJ databases">
        <title>Novel pathways for hydrocarbon cycling and metabolic interdependencies in hydrothermal sediment communities.</title>
        <authorList>
            <person name="Dombrowski N."/>
            <person name="Seitz K."/>
            <person name="Teske A."/>
            <person name="Baker B."/>
        </authorList>
    </citation>
    <scope>NUCLEOTIDE SEQUENCE [LARGE SCALE GENOMIC DNA]</scope>
</reference>
<organism evidence="1 2">
    <name type="scientific">Candidatus Coatesbacteria bacterium 4484_99</name>
    <dbReference type="NCBI Taxonomy" id="1970774"/>
    <lineage>
        <taxon>Bacteria</taxon>
        <taxon>Candidatus Coatesiibacteriota</taxon>
    </lineage>
</organism>
<dbReference type="AlphaFoldDB" id="A0A1W9S0F5"/>
<protein>
    <recommendedName>
        <fullName evidence="3">DUF503 domain-containing protein</fullName>
    </recommendedName>
</protein>
<evidence type="ECO:0008006" key="3">
    <source>
        <dbReference type="Google" id="ProtNLM"/>
    </source>
</evidence>
<sequence>MIVGVLFLSIFLNGVVTIKDKRQIVKSIKDRVRHRFNVSVTELDDGRKLKIVHFGFSTVANAGIDIIRVFGKIEDFIVENYGVEIIQSERKLV</sequence>
<dbReference type="PANTHER" id="PTHR36441:SF1">
    <property type="entry name" value="DUF503 DOMAIN-CONTAINING PROTEIN"/>
    <property type="match status" value="1"/>
</dbReference>